<keyword evidence="2" id="KW-1185">Reference proteome</keyword>
<proteinExistence type="predicted"/>
<accession>A0ABP5SHI1</accession>
<dbReference type="Proteomes" id="UP001500253">
    <property type="component" value="Unassembled WGS sequence"/>
</dbReference>
<dbReference type="NCBIfam" id="TIGR01869">
    <property type="entry name" value="casC_Cse4"/>
    <property type="match status" value="1"/>
</dbReference>
<protein>
    <submittedName>
        <fullName evidence="1">Type I-E CRISPR-associated protein Cas7/Cse4/CasC</fullName>
    </submittedName>
</protein>
<name>A0ABP5SHI1_9ACTN</name>
<dbReference type="RefSeq" id="WP_346173516.1">
    <property type="nucleotide sequence ID" value="NZ_BAAASD010000004.1"/>
</dbReference>
<dbReference type="EMBL" id="BAAASD010000004">
    <property type="protein sequence ID" value="GAA2331388.1"/>
    <property type="molecule type" value="Genomic_DNA"/>
</dbReference>
<reference evidence="2" key="1">
    <citation type="journal article" date="2019" name="Int. J. Syst. Evol. Microbiol.">
        <title>The Global Catalogue of Microorganisms (GCM) 10K type strain sequencing project: providing services to taxonomists for standard genome sequencing and annotation.</title>
        <authorList>
            <consortium name="The Broad Institute Genomics Platform"/>
            <consortium name="The Broad Institute Genome Sequencing Center for Infectious Disease"/>
            <person name="Wu L."/>
            <person name="Ma J."/>
        </authorList>
    </citation>
    <scope>NUCLEOTIDE SEQUENCE [LARGE SCALE GENOMIC DNA]</scope>
    <source>
        <strain evidence="2">JCM 4316</strain>
    </source>
</reference>
<organism evidence="1 2">
    <name type="scientific">Streptomyces cuspidosporus</name>
    <dbReference type="NCBI Taxonomy" id="66882"/>
    <lineage>
        <taxon>Bacteria</taxon>
        <taxon>Bacillati</taxon>
        <taxon>Actinomycetota</taxon>
        <taxon>Actinomycetes</taxon>
        <taxon>Kitasatosporales</taxon>
        <taxon>Streptomycetaceae</taxon>
        <taxon>Streptomyces</taxon>
    </lineage>
</organism>
<evidence type="ECO:0000313" key="1">
    <source>
        <dbReference type="EMBL" id="GAA2331388.1"/>
    </source>
</evidence>
<gene>
    <name evidence="1" type="primary">cas7e</name>
    <name evidence="1" type="ORF">GCM10010246_13230</name>
</gene>
<dbReference type="InterPro" id="IPR010148">
    <property type="entry name" value="CRISPR-assoc_prot_CT1975"/>
</dbReference>
<comment type="caution">
    <text evidence="1">The sequence shown here is derived from an EMBL/GenBank/DDBJ whole genome shotgun (WGS) entry which is preliminary data.</text>
</comment>
<sequence length="395" mass="42802">MTNPYLARYVDLHILQDIPASCLNRGRYNEPKTLMFGNTQRGAISSQCAKRANRQALETLLGEPAARTRMLPPRLAKALREAGWPEDLARFAAAQIPRSATSEGLATDPDADDRTLAMLYLPADTILDDLAALCTRHRTALEKGMAKEAKSTAKGPAAYLPTDDVVSLLCQRTASISLFGRFLAGLADAHVDGAVQMAWPFTTHTSDLQPDFFTAVEDWAPPGDSASAHLDTAYLSAGVFYRYASVNFTDLTHNLDGKTSQAIALLAAFTDVFISTLPQAKKNSTAPHTLPDTVHYVVRDRRPVSLASAFHQPVKADRHGGYLAPSRSALSRHAGIITQMFGTRHRIAQGHVTQAPDPEPLEHLGERHTSYDDLIDALTAAAGAPATPPRRYTAA</sequence>
<dbReference type="Pfam" id="PF09344">
    <property type="entry name" value="Cas_CT1975"/>
    <property type="match status" value="1"/>
</dbReference>
<evidence type="ECO:0000313" key="2">
    <source>
        <dbReference type="Proteomes" id="UP001500253"/>
    </source>
</evidence>